<sequence>MTALRTALEARRTAEKSAAWSLLRSVNAPVAVAILGSHLSDHHRELPSSELFELVNTDLEELRTHGFDLPQTAIQYCRSWLDAGLLIRRPSRSREELYSLSDGALAAIRFVQELTAPRSSVTESRLTTIVERIRRLSIDTDPDATRRIEALQAERARIDEEIRQLAAGDIPVMESPRALERTEEILSLLAELPEDFARLRVSLEELNGQLRRQLIEEPQSRGRVLDEIFRGVDLLQDSPEGRSFSAFYSLILDPERTVALSDDLDTLLERPFARGLTTGQRSGLRRLLTTLQDSSSEIHQVMTSLSRSLRRFVQSEELAEERKVHQLLRAASAEANDLFQQGHRPFREINYTLDLSRVPISSVSAMKLHDPQDSAVTEPVAQAEPPVVDVGALLKSVRETEIDTAELIDSINAVLAGNGPSTIAEVLDRHPATQGVASVIGMLVLAQQHATAVPQRIEDVQWSPTSPQTETDVAPSSPQQRLARVPVYLFKEPIT</sequence>
<gene>
    <name evidence="1" type="ORF">M3B43_11545</name>
</gene>
<proteinExistence type="predicted"/>
<organism evidence="1 2">
    <name type="scientific">Nesterenkonia massiliensis</name>
    <dbReference type="NCBI Taxonomy" id="1232429"/>
    <lineage>
        <taxon>Bacteria</taxon>
        <taxon>Bacillati</taxon>
        <taxon>Actinomycetota</taxon>
        <taxon>Actinomycetes</taxon>
        <taxon>Micrococcales</taxon>
        <taxon>Micrococcaceae</taxon>
        <taxon>Nesterenkonia</taxon>
    </lineage>
</organism>
<comment type="caution">
    <text evidence="1">The sequence shown here is derived from an EMBL/GenBank/DDBJ whole genome shotgun (WGS) entry which is preliminary data.</text>
</comment>
<evidence type="ECO:0000313" key="1">
    <source>
        <dbReference type="EMBL" id="MCT1607937.1"/>
    </source>
</evidence>
<keyword evidence="2" id="KW-1185">Reference proteome</keyword>
<accession>A0ABT2HTB4</accession>
<dbReference type="EMBL" id="JALXMO010000051">
    <property type="protein sequence ID" value="MCT1607937.1"/>
    <property type="molecule type" value="Genomic_DNA"/>
</dbReference>
<evidence type="ECO:0000313" key="2">
    <source>
        <dbReference type="Proteomes" id="UP001205046"/>
    </source>
</evidence>
<dbReference type="Pfam" id="PF11855">
    <property type="entry name" value="DUF3375"/>
    <property type="match status" value="1"/>
</dbReference>
<dbReference type="InterPro" id="IPR021804">
    <property type="entry name" value="DUF3375"/>
</dbReference>
<protein>
    <submittedName>
        <fullName evidence="1">DUF3375 domain-containing protein</fullName>
    </submittedName>
</protein>
<dbReference type="Proteomes" id="UP001205046">
    <property type="component" value="Unassembled WGS sequence"/>
</dbReference>
<name>A0ABT2HTB4_9MICC</name>
<dbReference type="RefSeq" id="WP_044493183.1">
    <property type="nucleotide sequence ID" value="NZ_CABKSP010000001.1"/>
</dbReference>
<reference evidence="1 2" key="1">
    <citation type="submission" date="2022-04" db="EMBL/GenBank/DDBJ databases">
        <title>Human microbiome associated bacterial genomes.</title>
        <authorList>
            <person name="Sandstrom S."/>
            <person name="Salamzade R."/>
            <person name="Kalan L.R."/>
        </authorList>
    </citation>
    <scope>NUCLEOTIDE SEQUENCE [LARGE SCALE GENOMIC DNA]</scope>
    <source>
        <strain evidence="2">p3-SID767</strain>
    </source>
</reference>